<comment type="similarity">
    <text evidence="2 8">Belongs to the hexokinase family.</text>
</comment>
<name>A0A162IN28_9EURO</name>
<dbReference type="AlphaFoldDB" id="A0A162IN28"/>
<dbReference type="UniPathway" id="UPA00109">
    <property type="reaction ID" value="UER00180"/>
</dbReference>
<feature type="region of interest" description="Disordered" evidence="9">
    <location>
        <begin position="1"/>
        <end position="23"/>
    </location>
</feature>
<dbReference type="Proteomes" id="UP000242877">
    <property type="component" value="Unassembled WGS sequence"/>
</dbReference>
<dbReference type="GO" id="GO:0005739">
    <property type="term" value="C:mitochondrion"/>
    <property type="evidence" value="ECO:0007669"/>
    <property type="project" value="TreeGrafter"/>
</dbReference>
<dbReference type="Gene3D" id="3.40.367.20">
    <property type="match status" value="1"/>
</dbReference>
<dbReference type="InterPro" id="IPR043129">
    <property type="entry name" value="ATPase_NBD"/>
</dbReference>
<dbReference type="PROSITE" id="PS51748">
    <property type="entry name" value="HEXOKINASE_2"/>
    <property type="match status" value="1"/>
</dbReference>
<feature type="domain" description="Hexokinase C-terminal" evidence="11">
    <location>
        <begin position="249"/>
        <end position="495"/>
    </location>
</feature>
<evidence type="ECO:0000256" key="8">
    <source>
        <dbReference type="RuleBase" id="RU362007"/>
    </source>
</evidence>
<dbReference type="InterPro" id="IPR022672">
    <property type="entry name" value="Hexokinase_N"/>
</dbReference>
<dbReference type="Pfam" id="PF03727">
    <property type="entry name" value="Hexokinase_2"/>
    <property type="match status" value="1"/>
</dbReference>
<keyword evidence="6 8" id="KW-0067">ATP-binding</keyword>
<dbReference type="PANTHER" id="PTHR19443">
    <property type="entry name" value="HEXOKINASE"/>
    <property type="match status" value="1"/>
</dbReference>
<dbReference type="EC" id="2.7.1.-" evidence="8"/>
<dbReference type="GO" id="GO:0004340">
    <property type="term" value="F:glucokinase activity"/>
    <property type="evidence" value="ECO:0007669"/>
    <property type="project" value="EnsemblFungi"/>
</dbReference>
<proteinExistence type="inferred from homology"/>
<dbReference type="VEuPathDB" id="FungiDB:AAP_01165"/>
<dbReference type="InterPro" id="IPR022673">
    <property type="entry name" value="Hexokinase_C"/>
</dbReference>
<dbReference type="InterPro" id="IPR001312">
    <property type="entry name" value="Hexokinase"/>
</dbReference>
<dbReference type="GO" id="GO:0061621">
    <property type="term" value="P:canonical glycolysis"/>
    <property type="evidence" value="ECO:0007669"/>
    <property type="project" value="EnsemblFungi"/>
</dbReference>
<organism evidence="12 13">
    <name type="scientific">Ascosphaera apis ARSEF 7405</name>
    <dbReference type="NCBI Taxonomy" id="392613"/>
    <lineage>
        <taxon>Eukaryota</taxon>
        <taxon>Fungi</taxon>
        <taxon>Dikarya</taxon>
        <taxon>Ascomycota</taxon>
        <taxon>Pezizomycotina</taxon>
        <taxon>Eurotiomycetes</taxon>
        <taxon>Eurotiomycetidae</taxon>
        <taxon>Onygenales</taxon>
        <taxon>Ascosphaeraceae</taxon>
        <taxon>Ascosphaera</taxon>
    </lineage>
</organism>
<accession>A0A162IN28</accession>
<keyword evidence="4 8" id="KW-0547">Nucleotide-binding</keyword>
<evidence type="ECO:0000259" key="10">
    <source>
        <dbReference type="Pfam" id="PF00349"/>
    </source>
</evidence>
<dbReference type="PRINTS" id="PR00475">
    <property type="entry name" value="HEXOKINASE"/>
</dbReference>
<dbReference type="InterPro" id="IPR019807">
    <property type="entry name" value="Hexokinase_BS"/>
</dbReference>
<evidence type="ECO:0000256" key="4">
    <source>
        <dbReference type="ARBA" id="ARBA00022741"/>
    </source>
</evidence>
<evidence type="ECO:0000313" key="12">
    <source>
        <dbReference type="EMBL" id="KZZ96392.1"/>
    </source>
</evidence>
<sequence length="502" mass="55778">MPVLKNDATGFDPRRRHGSMGTPPLVAKAQEIAGLFEYPTEEVLRGVTEFLKEIDDGLAKENSILSQIPSYVTGVPKGDEKGLYLAVDLGGTNFRACSVYLHGDGNFTMRQSKTKIPSELMVTKDHRDLFNFMAEQIDKFIQEHLTEHWSSHLEKKRKEREKYVDEEYFDLGFTFSFPVDQSAINKGTLIRWTKGFDIEDAIGRDVCEMLQNALNERHLPVRVAALVNDTVGTLMARAYTSRAGDKSLLGAIFGTGTNGAYVEKMSNIKKLAETSDQSTGDMIINCEWGSFDNPLKVLPTTKWDIALNEDTHNKNYHMFEKRVSGMFLGEIVRRVMLDMTKDKEAPLFSDSVIPEDSILYKIWGIDTSFLSVVEADDSVDLKAIANHLIQTLGIDAPTFQDCEAVQILCKSVGLRSARLAAVAISSIIIWSGRLKEHTAIDVGVDGSLVEFYPHYEEMIRETMHEIPEVGLEGEQKITIGIAKDGSGVGAALGAVVATRARK</sequence>
<protein>
    <recommendedName>
        <fullName evidence="8">Phosphotransferase</fullName>
        <ecNumber evidence="8">2.7.1.-</ecNumber>
    </recommendedName>
</protein>
<reference evidence="12 13" key="1">
    <citation type="journal article" date="2016" name="Genome Biol. Evol.">
        <title>Divergent and convergent evolution of fungal pathogenicity.</title>
        <authorList>
            <person name="Shang Y."/>
            <person name="Xiao G."/>
            <person name="Zheng P."/>
            <person name="Cen K."/>
            <person name="Zhan S."/>
            <person name="Wang C."/>
        </authorList>
    </citation>
    <scope>NUCLEOTIDE SEQUENCE [LARGE SCALE GENOMIC DNA]</scope>
    <source>
        <strain evidence="12 13">ARSEF 7405</strain>
    </source>
</reference>
<dbReference type="EMBL" id="AZGZ01000003">
    <property type="protein sequence ID" value="KZZ96392.1"/>
    <property type="molecule type" value="Genomic_DNA"/>
</dbReference>
<gene>
    <name evidence="12" type="ORF">AAP_01165</name>
</gene>
<evidence type="ECO:0000256" key="5">
    <source>
        <dbReference type="ARBA" id="ARBA00022777"/>
    </source>
</evidence>
<dbReference type="GO" id="GO:0019158">
    <property type="term" value="F:mannokinase activity"/>
    <property type="evidence" value="ECO:0007669"/>
    <property type="project" value="EnsemblFungi"/>
</dbReference>
<evidence type="ECO:0000256" key="9">
    <source>
        <dbReference type="SAM" id="MobiDB-lite"/>
    </source>
</evidence>
<dbReference type="PROSITE" id="PS00378">
    <property type="entry name" value="HEXOKINASE_1"/>
    <property type="match status" value="1"/>
</dbReference>
<keyword evidence="5 8" id="KW-0418">Kinase</keyword>
<dbReference type="GO" id="GO:0005536">
    <property type="term" value="F:D-glucose binding"/>
    <property type="evidence" value="ECO:0007669"/>
    <property type="project" value="InterPro"/>
</dbReference>
<dbReference type="Pfam" id="PF00349">
    <property type="entry name" value="Hexokinase_1"/>
    <property type="match status" value="1"/>
</dbReference>
<dbReference type="OrthoDB" id="419537at2759"/>
<dbReference type="FunFam" id="3.30.420.40:FF:000034">
    <property type="entry name" value="Phosphotransferase"/>
    <property type="match status" value="1"/>
</dbReference>
<comment type="caution">
    <text evidence="12">The sequence shown here is derived from an EMBL/GenBank/DDBJ whole genome shotgun (WGS) entry which is preliminary data.</text>
</comment>
<dbReference type="Gene3D" id="3.30.420.40">
    <property type="match status" value="1"/>
</dbReference>
<evidence type="ECO:0000256" key="7">
    <source>
        <dbReference type="ARBA" id="ARBA00023152"/>
    </source>
</evidence>
<keyword evidence="3 8" id="KW-0808">Transferase</keyword>
<evidence type="ECO:0000256" key="3">
    <source>
        <dbReference type="ARBA" id="ARBA00022679"/>
    </source>
</evidence>
<dbReference type="GO" id="GO:0008865">
    <property type="term" value="F:fructokinase activity"/>
    <property type="evidence" value="ECO:0007669"/>
    <property type="project" value="EnsemblFungi"/>
</dbReference>
<dbReference type="GO" id="GO:0005829">
    <property type="term" value="C:cytosol"/>
    <property type="evidence" value="ECO:0007669"/>
    <property type="project" value="TreeGrafter"/>
</dbReference>
<feature type="domain" description="Hexokinase N-terminal" evidence="10">
    <location>
        <begin position="29"/>
        <end position="239"/>
    </location>
</feature>
<evidence type="ECO:0000256" key="6">
    <source>
        <dbReference type="ARBA" id="ARBA00022840"/>
    </source>
</evidence>
<dbReference type="PANTHER" id="PTHR19443:SF30">
    <property type="entry name" value="GLUCOKINASE-1-RELATED"/>
    <property type="match status" value="1"/>
</dbReference>
<evidence type="ECO:0000259" key="11">
    <source>
        <dbReference type="Pfam" id="PF03727"/>
    </source>
</evidence>
<evidence type="ECO:0000256" key="1">
    <source>
        <dbReference type="ARBA" id="ARBA00004888"/>
    </source>
</evidence>
<dbReference type="SUPFAM" id="SSF53067">
    <property type="entry name" value="Actin-like ATPase domain"/>
    <property type="match status" value="2"/>
</dbReference>
<evidence type="ECO:0000256" key="2">
    <source>
        <dbReference type="ARBA" id="ARBA00009225"/>
    </source>
</evidence>
<dbReference type="GO" id="GO:0005524">
    <property type="term" value="F:ATP binding"/>
    <property type="evidence" value="ECO:0007669"/>
    <property type="project" value="UniProtKB-UniRule"/>
</dbReference>
<keyword evidence="13" id="KW-1185">Reference proteome</keyword>
<comment type="pathway">
    <text evidence="1">Carbohydrate degradation; glycolysis; D-glyceraldehyde 3-phosphate and glycerone phosphate from D-glucose: step 1/4.</text>
</comment>
<dbReference type="GO" id="GO:0001678">
    <property type="term" value="P:intracellular glucose homeostasis"/>
    <property type="evidence" value="ECO:0007669"/>
    <property type="project" value="InterPro"/>
</dbReference>
<keyword evidence="7 8" id="KW-0324">Glycolysis</keyword>
<evidence type="ECO:0000313" key="13">
    <source>
        <dbReference type="Proteomes" id="UP000242877"/>
    </source>
</evidence>